<dbReference type="InterPro" id="IPR029753">
    <property type="entry name" value="D-isomer_DH_CS"/>
</dbReference>
<name>A0A0D1BQS9_CLOBO</name>
<dbReference type="PANTHER" id="PTHR43026:SF1">
    <property type="entry name" value="2-HYDROXYACID DEHYDROGENASE HOMOLOG 1-RELATED"/>
    <property type="match status" value="1"/>
</dbReference>
<gene>
    <name evidence="7" type="ORF">N495_17075</name>
</gene>
<evidence type="ECO:0000313" key="7">
    <source>
        <dbReference type="EMBL" id="KIS22172.1"/>
    </source>
</evidence>
<dbReference type="FunFam" id="3.40.50.720:FF:000041">
    <property type="entry name" value="D-3-phosphoglycerate dehydrogenase"/>
    <property type="match status" value="1"/>
</dbReference>
<dbReference type="PROSITE" id="PS00670">
    <property type="entry name" value="D_2_HYDROXYACID_DH_2"/>
    <property type="match status" value="1"/>
</dbReference>
<proteinExistence type="inferred from homology"/>
<dbReference type="Proteomes" id="UP000032250">
    <property type="component" value="Unassembled WGS sequence"/>
</dbReference>
<evidence type="ECO:0000256" key="3">
    <source>
        <dbReference type="ARBA" id="ARBA00023027"/>
    </source>
</evidence>
<evidence type="ECO:0000256" key="2">
    <source>
        <dbReference type="ARBA" id="ARBA00023002"/>
    </source>
</evidence>
<dbReference type="HOGENOM" id="CLU_019796_1_1_9"/>
<dbReference type="CDD" id="cd12186">
    <property type="entry name" value="LDH"/>
    <property type="match status" value="1"/>
</dbReference>
<dbReference type="InterPro" id="IPR036291">
    <property type="entry name" value="NAD(P)-bd_dom_sf"/>
</dbReference>
<dbReference type="GO" id="GO:0004617">
    <property type="term" value="F:phosphoglycerate dehydrogenase activity"/>
    <property type="evidence" value="ECO:0007669"/>
    <property type="project" value="UniProtKB-ARBA"/>
</dbReference>
<dbReference type="Pfam" id="PF02826">
    <property type="entry name" value="2-Hacid_dh_C"/>
    <property type="match status" value="1"/>
</dbReference>
<dbReference type="GO" id="GO:0047545">
    <property type="term" value="F:(S)-2-hydroxyglutarate dehydrogenase activity"/>
    <property type="evidence" value="ECO:0007669"/>
    <property type="project" value="UniProtKB-ARBA"/>
</dbReference>
<organism evidence="7 8">
    <name type="scientific">Clostridium botulinum B2 450</name>
    <dbReference type="NCBI Taxonomy" id="1379739"/>
    <lineage>
        <taxon>Bacteria</taxon>
        <taxon>Bacillati</taxon>
        <taxon>Bacillota</taxon>
        <taxon>Clostridia</taxon>
        <taxon>Eubacteriales</taxon>
        <taxon>Clostridiaceae</taxon>
        <taxon>Clostridium</taxon>
    </lineage>
</organism>
<keyword evidence="3" id="KW-0520">NAD</keyword>
<dbReference type="InterPro" id="IPR029752">
    <property type="entry name" value="D-isomer_DH_CS1"/>
</dbReference>
<keyword evidence="2 4" id="KW-0560">Oxidoreductase</keyword>
<dbReference type="PATRIC" id="fig|1379739.3.peg.3794"/>
<dbReference type="GO" id="GO:0006564">
    <property type="term" value="P:L-serine biosynthetic process"/>
    <property type="evidence" value="ECO:0007669"/>
    <property type="project" value="UniProtKB-ARBA"/>
</dbReference>
<evidence type="ECO:0000256" key="4">
    <source>
        <dbReference type="RuleBase" id="RU003719"/>
    </source>
</evidence>
<dbReference type="Gene3D" id="3.40.50.720">
    <property type="entry name" value="NAD(P)-binding Rossmann-like Domain"/>
    <property type="match status" value="2"/>
</dbReference>
<dbReference type="PANTHER" id="PTHR43026">
    <property type="entry name" value="2-HYDROXYACID DEHYDROGENASE HOMOLOG 1-RELATED"/>
    <property type="match status" value="1"/>
</dbReference>
<dbReference type="Pfam" id="PF00389">
    <property type="entry name" value="2-Hacid_dh"/>
    <property type="match status" value="1"/>
</dbReference>
<sequence length="334" mass="36926">MKILMYSVREHEKPAIKKWLEANPEVQIDLSNEALSEDTVCKVKGYDGIAIQQTNSIGGETVYSTLKEYGIKQIASRTAGVDMIDLKMASENNILVTNVPAYSPNAIAELAVTHTMNLLRNIKTVNKRIAFGDYRWSADLIAREVRSITVGVVGTGKIGRTSAKLFKGLGANVIGYDAYPDKKLEENNLLTYKESLEDLLKEADVVTLHTPLTENTKHMINKNNLKYMKPDAFIVNTGRGGIINTEDLIEALEENKIAGAALDTFENEGLFLNKVVDPTKIPDPQLDKLLKMDQVLITHHVGFFTTTAVQNMVDTSLDSVVEVLKTSDSVNKVN</sequence>
<protein>
    <submittedName>
        <fullName evidence="7">Lactate dehydrogenase</fullName>
    </submittedName>
</protein>
<dbReference type="InterPro" id="IPR006139">
    <property type="entry name" value="D-isomer_2_OHA_DH_cat_dom"/>
</dbReference>
<dbReference type="SUPFAM" id="SSF51735">
    <property type="entry name" value="NAD(P)-binding Rossmann-fold domains"/>
    <property type="match status" value="1"/>
</dbReference>
<dbReference type="GO" id="GO:0008720">
    <property type="term" value="F:D-lactate dehydrogenase (NAD+) activity"/>
    <property type="evidence" value="ECO:0007669"/>
    <property type="project" value="TreeGrafter"/>
</dbReference>
<accession>A0A0D1BQS9</accession>
<dbReference type="PROSITE" id="PS00065">
    <property type="entry name" value="D_2_HYDROXYACID_DH_1"/>
    <property type="match status" value="1"/>
</dbReference>
<dbReference type="SUPFAM" id="SSF52283">
    <property type="entry name" value="Formate/glycerate dehydrogenase catalytic domain-like"/>
    <property type="match status" value="1"/>
</dbReference>
<comment type="similarity">
    <text evidence="1 4">Belongs to the D-isomer specific 2-hydroxyacid dehydrogenase family.</text>
</comment>
<dbReference type="GO" id="GO:0051287">
    <property type="term" value="F:NAD binding"/>
    <property type="evidence" value="ECO:0007669"/>
    <property type="project" value="InterPro"/>
</dbReference>
<feature type="domain" description="D-isomer specific 2-hydroxyacid dehydrogenase NAD-binding" evidence="6">
    <location>
        <begin position="113"/>
        <end position="302"/>
    </location>
</feature>
<evidence type="ECO:0000313" key="8">
    <source>
        <dbReference type="Proteomes" id="UP000032250"/>
    </source>
</evidence>
<evidence type="ECO:0000259" key="6">
    <source>
        <dbReference type="Pfam" id="PF02826"/>
    </source>
</evidence>
<feature type="domain" description="D-isomer specific 2-hydroxyacid dehydrogenase catalytic" evidence="5">
    <location>
        <begin position="4"/>
        <end position="334"/>
    </location>
</feature>
<reference evidence="7 8" key="1">
    <citation type="submission" date="2014-06" db="EMBL/GenBank/DDBJ databases">
        <title>Genome characterization of distinct group I Clostridium botulinum lineages.</title>
        <authorList>
            <person name="Giordani F."/>
            <person name="Anselmo A."/>
            <person name="Fillo S."/>
            <person name="Palozzi A.M."/>
            <person name="Fortunato A."/>
            <person name="Gentile B."/>
            <person name="Ciammaruconi A."/>
            <person name="Anniballi F."/>
            <person name="De Medici D."/>
            <person name="Lista F."/>
        </authorList>
    </citation>
    <scope>NUCLEOTIDE SEQUENCE [LARGE SCALE GENOMIC DNA]</scope>
    <source>
        <strain evidence="7 8">B2 450</strain>
    </source>
</reference>
<evidence type="ECO:0000256" key="1">
    <source>
        <dbReference type="ARBA" id="ARBA00005854"/>
    </source>
</evidence>
<dbReference type="InterPro" id="IPR058205">
    <property type="entry name" value="D-LDH-like"/>
</dbReference>
<dbReference type="RefSeq" id="WP_003483292.1">
    <property type="nucleotide sequence ID" value="NZ_JXSU01000008.1"/>
</dbReference>
<dbReference type="AlphaFoldDB" id="A0A0D1BQS9"/>
<dbReference type="PROSITE" id="PS00671">
    <property type="entry name" value="D_2_HYDROXYACID_DH_3"/>
    <property type="match status" value="1"/>
</dbReference>
<dbReference type="EMBL" id="JXSU01000008">
    <property type="protein sequence ID" value="KIS22172.1"/>
    <property type="molecule type" value="Genomic_DNA"/>
</dbReference>
<evidence type="ECO:0000259" key="5">
    <source>
        <dbReference type="Pfam" id="PF00389"/>
    </source>
</evidence>
<dbReference type="InterPro" id="IPR006140">
    <property type="entry name" value="D-isomer_DH_NAD-bd"/>
</dbReference>
<dbReference type="OrthoDB" id="9805416at2"/>
<comment type="caution">
    <text evidence="7">The sequence shown here is derived from an EMBL/GenBank/DDBJ whole genome shotgun (WGS) entry which is preliminary data.</text>
</comment>